<sequence length="65" mass="7234">MTPSDERKEKAPGVCSNCGELLTVRITEDGTIQPISPHNICSCENPSLRVIEEDDVFDDAEEDFH</sequence>
<accession>A0ABD6BEG5</accession>
<keyword evidence="2" id="KW-1185">Reference proteome</keyword>
<dbReference type="RefSeq" id="WP_390285833.1">
    <property type="nucleotide sequence ID" value="NZ_JBHUDI010000004.1"/>
</dbReference>
<comment type="caution">
    <text evidence="1">The sequence shown here is derived from an EMBL/GenBank/DDBJ whole genome shotgun (WGS) entry which is preliminary data.</text>
</comment>
<gene>
    <name evidence="1" type="ORF">ACFR99_07315</name>
</gene>
<proteinExistence type="predicted"/>
<dbReference type="AlphaFoldDB" id="A0ABD6BEG5"/>
<organism evidence="1 2">
    <name type="scientific">Haloarchaeobius amylolyticus</name>
    <dbReference type="NCBI Taxonomy" id="1198296"/>
    <lineage>
        <taxon>Archaea</taxon>
        <taxon>Methanobacteriati</taxon>
        <taxon>Methanobacteriota</taxon>
        <taxon>Stenosarchaea group</taxon>
        <taxon>Halobacteria</taxon>
        <taxon>Halobacteriales</taxon>
        <taxon>Halorubellaceae</taxon>
        <taxon>Haloarchaeobius</taxon>
    </lineage>
</organism>
<evidence type="ECO:0000313" key="2">
    <source>
        <dbReference type="Proteomes" id="UP001597076"/>
    </source>
</evidence>
<name>A0ABD6BEG5_9EURY</name>
<evidence type="ECO:0000313" key="1">
    <source>
        <dbReference type="EMBL" id="MFD1563352.1"/>
    </source>
</evidence>
<dbReference type="EMBL" id="JBHUDI010000004">
    <property type="protein sequence ID" value="MFD1563352.1"/>
    <property type="molecule type" value="Genomic_DNA"/>
</dbReference>
<dbReference type="Proteomes" id="UP001597076">
    <property type="component" value="Unassembled WGS sequence"/>
</dbReference>
<reference evidence="1 2" key="1">
    <citation type="journal article" date="2019" name="Int. J. Syst. Evol. Microbiol.">
        <title>The Global Catalogue of Microorganisms (GCM) 10K type strain sequencing project: providing services to taxonomists for standard genome sequencing and annotation.</title>
        <authorList>
            <consortium name="The Broad Institute Genomics Platform"/>
            <consortium name="The Broad Institute Genome Sequencing Center for Infectious Disease"/>
            <person name="Wu L."/>
            <person name="Ma J."/>
        </authorList>
    </citation>
    <scope>NUCLEOTIDE SEQUENCE [LARGE SCALE GENOMIC DNA]</scope>
    <source>
        <strain evidence="1 2">CGMCC 1.12230</strain>
    </source>
</reference>
<protein>
    <submittedName>
        <fullName evidence="1">Uncharacterized protein</fullName>
    </submittedName>
</protein>